<sequence>EAFTEPKVGLAIEGTSNEIETIKNKKTREEAKTYLKFLKNSYDKLLEDLENERSARIVLREQIMPMAQVFAAKLLGIDIDNIAKTLDLPTFEKIVTEMKTILDLLLPVVFRIL</sequence>
<comment type="caution">
    <text evidence="2">The sequence shown here is derived from an EMBL/GenBank/DDBJ whole genome shotgun (WGS) entry which is preliminary data.</text>
</comment>
<name>X1M0U3_9ZZZZ</name>
<reference evidence="2" key="1">
    <citation type="journal article" date="2014" name="Front. Microbiol.">
        <title>High frequency of phylogenetically diverse reductive dehalogenase-homologous genes in deep subseafloor sedimentary metagenomes.</title>
        <authorList>
            <person name="Kawai M."/>
            <person name="Futagami T."/>
            <person name="Toyoda A."/>
            <person name="Takaki Y."/>
            <person name="Nishi S."/>
            <person name="Hori S."/>
            <person name="Arai W."/>
            <person name="Tsubouchi T."/>
            <person name="Morono Y."/>
            <person name="Uchiyama I."/>
            <person name="Ito T."/>
            <person name="Fujiyama A."/>
            <person name="Inagaki F."/>
            <person name="Takami H."/>
        </authorList>
    </citation>
    <scope>NUCLEOTIDE SEQUENCE</scope>
    <source>
        <strain evidence="2">Expedition CK06-06</strain>
    </source>
</reference>
<feature type="non-terminal residue" evidence="2">
    <location>
        <position position="1"/>
    </location>
</feature>
<dbReference type="EMBL" id="BARV01011465">
    <property type="protein sequence ID" value="GAI08310.1"/>
    <property type="molecule type" value="Genomic_DNA"/>
</dbReference>
<feature type="coiled-coil region" evidence="1">
    <location>
        <begin position="12"/>
        <end position="62"/>
    </location>
</feature>
<gene>
    <name evidence="2" type="ORF">S06H3_21735</name>
</gene>
<organism evidence="2">
    <name type="scientific">marine sediment metagenome</name>
    <dbReference type="NCBI Taxonomy" id="412755"/>
    <lineage>
        <taxon>unclassified sequences</taxon>
        <taxon>metagenomes</taxon>
        <taxon>ecological metagenomes</taxon>
    </lineage>
</organism>
<protein>
    <submittedName>
        <fullName evidence="2">Uncharacterized protein</fullName>
    </submittedName>
</protein>
<proteinExistence type="predicted"/>
<keyword evidence="1" id="KW-0175">Coiled coil</keyword>
<dbReference type="AlphaFoldDB" id="X1M0U3"/>
<evidence type="ECO:0000256" key="1">
    <source>
        <dbReference type="SAM" id="Coils"/>
    </source>
</evidence>
<evidence type="ECO:0000313" key="2">
    <source>
        <dbReference type="EMBL" id="GAI08310.1"/>
    </source>
</evidence>
<accession>X1M0U3</accession>